<protein>
    <submittedName>
        <fullName evidence="1">Uncharacterized protein</fullName>
    </submittedName>
</protein>
<comment type="caution">
    <text evidence="1">The sequence shown here is derived from an EMBL/GenBank/DDBJ whole genome shotgun (WGS) entry which is preliminary data.</text>
</comment>
<proteinExistence type="predicted"/>
<organism evidence="1 2">
    <name type="scientific">Hyalomma asiaticum</name>
    <name type="common">Tick</name>
    <dbReference type="NCBI Taxonomy" id="266040"/>
    <lineage>
        <taxon>Eukaryota</taxon>
        <taxon>Metazoa</taxon>
        <taxon>Ecdysozoa</taxon>
        <taxon>Arthropoda</taxon>
        <taxon>Chelicerata</taxon>
        <taxon>Arachnida</taxon>
        <taxon>Acari</taxon>
        <taxon>Parasitiformes</taxon>
        <taxon>Ixodida</taxon>
        <taxon>Ixodoidea</taxon>
        <taxon>Ixodidae</taxon>
        <taxon>Hyalomminae</taxon>
        <taxon>Hyalomma</taxon>
    </lineage>
</organism>
<accession>A0ACB7SU15</accession>
<name>A0ACB7SU15_HYAAI</name>
<sequence>MEVHAAGEDVFSMNSEQHTILVATINAERKRKYAYLKRMFEEEKIEMTTYVAMPEDCGKGVVREVPLTYSDVDILQRLRTYGNPPVLGPQCQLCGKGHPLGDRKCRELYRVPYELKKKQWERKINMRQQQQLQKRQPAGETAEGTPRGRSKERRSHEDLCTTTDSFPRLEETTGSQQQHGR</sequence>
<reference evidence="1" key="1">
    <citation type="submission" date="2020-05" db="EMBL/GenBank/DDBJ databases">
        <title>Large-scale comparative analyses of tick genomes elucidate their genetic diversity and vector capacities.</title>
        <authorList>
            <person name="Jia N."/>
            <person name="Wang J."/>
            <person name="Shi W."/>
            <person name="Du L."/>
            <person name="Sun Y."/>
            <person name="Zhan W."/>
            <person name="Jiang J."/>
            <person name="Wang Q."/>
            <person name="Zhang B."/>
            <person name="Ji P."/>
            <person name="Sakyi L.B."/>
            <person name="Cui X."/>
            <person name="Yuan T."/>
            <person name="Jiang B."/>
            <person name="Yang W."/>
            <person name="Lam T.T.-Y."/>
            <person name="Chang Q."/>
            <person name="Ding S."/>
            <person name="Wang X."/>
            <person name="Zhu J."/>
            <person name="Ruan X."/>
            <person name="Zhao L."/>
            <person name="Wei J."/>
            <person name="Que T."/>
            <person name="Du C."/>
            <person name="Cheng J."/>
            <person name="Dai P."/>
            <person name="Han X."/>
            <person name="Huang E."/>
            <person name="Gao Y."/>
            <person name="Liu J."/>
            <person name="Shao H."/>
            <person name="Ye R."/>
            <person name="Li L."/>
            <person name="Wei W."/>
            <person name="Wang X."/>
            <person name="Wang C."/>
            <person name="Yang T."/>
            <person name="Huo Q."/>
            <person name="Li W."/>
            <person name="Guo W."/>
            <person name="Chen H."/>
            <person name="Zhou L."/>
            <person name="Ni X."/>
            <person name="Tian J."/>
            <person name="Zhou Y."/>
            <person name="Sheng Y."/>
            <person name="Liu T."/>
            <person name="Pan Y."/>
            <person name="Xia L."/>
            <person name="Li J."/>
            <person name="Zhao F."/>
            <person name="Cao W."/>
        </authorList>
    </citation>
    <scope>NUCLEOTIDE SEQUENCE</scope>
    <source>
        <strain evidence="1">Hyas-2018</strain>
    </source>
</reference>
<evidence type="ECO:0000313" key="1">
    <source>
        <dbReference type="EMBL" id="KAH6938100.1"/>
    </source>
</evidence>
<keyword evidence="2" id="KW-1185">Reference proteome</keyword>
<dbReference type="Proteomes" id="UP000821845">
    <property type="component" value="Chromosome 2"/>
</dbReference>
<dbReference type="EMBL" id="CM023482">
    <property type="protein sequence ID" value="KAH6938100.1"/>
    <property type="molecule type" value="Genomic_DNA"/>
</dbReference>
<evidence type="ECO:0000313" key="2">
    <source>
        <dbReference type="Proteomes" id="UP000821845"/>
    </source>
</evidence>
<gene>
    <name evidence="1" type="ORF">HPB50_006777</name>
</gene>